<reference evidence="2" key="2">
    <citation type="submission" date="2020-01" db="EMBL/GenBank/DDBJ databases">
        <authorList>
            <person name="Korhonen P.K.K."/>
            <person name="Guangxu M.G."/>
            <person name="Wang T.W."/>
            <person name="Stroehlein A.J.S."/>
            <person name="Young N.D."/>
            <person name="Ang C.-S.A."/>
            <person name="Fernando D.W.F."/>
            <person name="Lu H.L."/>
            <person name="Taylor S.T."/>
            <person name="Ehtesham M.E.M."/>
            <person name="Najaraj S.H.N."/>
            <person name="Harsha G.H.G."/>
            <person name="Madugundu A.M."/>
            <person name="Renuse S.R."/>
            <person name="Holt D.H."/>
            <person name="Pandey A.P."/>
            <person name="Papenfuss A.P."/>
            <person name="Gasser R.B.G."/>
            <person name="Fischer K.F."/>
        </authorList>
    </citation>
    <scope>NUCLEOTIDE SEQUENCE</scope>
    <source>
        <strain evidence="2">SSS_KF_BRIS2020</strain>
    </source>
</reference>
<proteinExistence type="predicted"/>
<dbReference type="Gene3D" id="3.15.10.50">
    <property type="match status" value="1"/>
</dbReference>
<dbReference type="InterPro" id="IPR038602">
    <property type="entry name" value="Mite_allergen_7_sf"/>
</dbReference>
<evidence type="ECO:0000313" key="4">
    <source>
        <dbReference type="Proteomes" id="UP000070412"/>
    </source>
</evidence>
<feature type="signal peptide" evidence="1">
    <location>
        <begin position="1"/>
        <end position="28"/>
    </location>
</feature>
<accession>A0A834RH66</accession>
<dbReference type="Pfam" id="PF16984">
    <property type="entry name" value="Grp7_allergen"/>
    <property type="match status" value="1"/>
</dbReference>
<evidence type="ECO:0000313" key="3">
    <source>
        <dbReference type="EnsemblMetazoa" id="KAF7496503.1"/>
    </source>
</evidence>
<keyword evidence="4" id="KW-1185">Reference proteome</keyword>
<dbReference type="InterPro" id="IPR020234">
    <property type="entry name" value="Mite_allergen_group-7"/>
</dbReference>
<evidence type="ECO:0000256" key="1">
    <source>
        <dbReference type="SAM" id="SignalP"/>
    </source>
</evidence>
<dbReference type="EMBL" id="WVUK01000005">
    <property type="protein sequence ID" value="KAF7496503.1"/>
    <property type="molecule type" value="Genomic_DNA"/>
</dbReference>
<dbReference type="AlphaFoldDB" id="A0A834RH66"/>
<organism evidence="2">
    <name type="scientific">Sarcoptes scabiei</name>
    <name type="common">Itch mite</name>
    <name type="synonym">Acarus scabiei</name>
    <dbReference type="NCBI Taxonomy" id="52283"/>
    <lineage>
        <taxon>Eukaryota</taxon>
        <taxon>Metazoa</taxon>
        <taxon>Ecdysozoa</taxon>
        <taxon>Arthropoda</taxon>
        <taxon>Chelicerata</taxon>
        <taxon>Arachnida</taxon>
        <taxon>Acari</taxon>
        <taxon>Acariformes</taxon>
        <taxon>Sarcoptiformes</taxon>
        <taxon>Astigmata</taxon>
        <taxon>Psoroptidia</taxon>
        <taxon>Sarcoptoidea</taxon>
        <taxon>Sarcoptidae</taxon>
        <taxon>Sarcoptinae</taxon>
        <taxon>Sarcoptes</taxon>
    </lineage>
</organism>
<gene>
    <name evidence="2" type="ORF">SSS_6645</name>
</gene>
<keyword evidence="1" id="KW-0732">Signal</keyword>
<feature type="chain" id="PRO_5038259411" evidence="1">
    <location>
        <begin position="29"/>
        <end position="254"/>
    </location>
</feature>
<name>A0A834RH66_SARSC</name>
<reference evidence="4" key="1">
    <citation type="journal article" date="2020" name="PLoS Negl. Trop. Dis.">
        <title>High-quality nuclear genome for Sarcoptes scabiei-A critical resource for a neglected parasite.</title>
        <authorList>
            <person name="Korhonen P.K."/>
            <person name="Gasser R.B."/>
            <person name="Ma G."/>
            <person name="Wang T."/>
            <person name="Stroehlein A.J."/>
            <person name="Young N.D."/>
            <person name="Ang C.S."/>
            <person name="Fernando D.D."/>
            <person name="Lu H.C."/>
            <person name="Taylor S."/>
            <person name="Reynolds S.L."/>
            <person name="Mofiz E."/>
            <person name="Najaraj S.H."/>
            <person name="Gowda H."/>
            <person name="Madugundu A."/>
            <person name="Renuse S."/>
            <person name="Holt D."/>
            <person name="Pandey A."/>
            <person name="Papenfuss A.T."/>
            <person name="Fischer K."/>
        </authorList>
    </citation>
    <scope>NUCLEOTIDE SEQUENCE [LARGE SCALE GENOMIC DNA]</scope>
</reference>
<dbReference type="Proteomes" id="UP000070412">
    <property type="component" value="Unassembled WGS sequence"/>
</dbReference>
<dbReference type="EnsemblMetazoa" id="SSS_6645s_mrna">
    <property type="protein sequence ID" value="KAF7496503.1"/>
    <property type="gene ID" value="SSS_6645"/>
</dbReference>
<sequence>MNRFQPNFQSLCVLIICINSIEVLLTNAEEPMEKDYNFDDESDWNNLEEEREADESSNKVIDLWLESVRRKQDGPYHLHDEYEIDVAETLMFAFDPCYKRCKIKLINGTIQGLNNITRYGNGFMDYDEADNLIVTVRLQAYNLVMEGFMSIQVAGLVLTSSAFRNIIDYQIQFLEISIGPEKDIKLRDLKVEKIEGFHVELIQQSKILRRLSEIITKNLLNSIQDQLTIVATKIFFPILLNEIKYFDEKKKTKQ</sequence>
<reference evidence="3" key="3">
    <citation type="submission" date="2022-06" db="UniProtKB">
        <authorList>
            <consortium name="EnsemblMetazoa"/>
        </authorList>
    </citation>
    <scope>IDENTIFICATION</scope>
</reference>
<dbReference type="OrthoDB" id="6510379at2759"/>
<protein>
    <submittedName>
        <fullName evidence="2 3">Uncharacterized protein</fullName>
    </submittedName>
</protein>
<evidence type="ECO:0000313" key="2">
    <source>
        <dbReference type="EMBL" id="KAF7496503.1"/>
    </source>
</evidence>